<reference evidence="1 2" key="1">
    <citation type="journal article" date="2023" name="G3 (Bethesda)">
        <title>A chromosome-length genome assembly and annotation of blackberry (Rubus argutus, cv. 'Hillquist').</title>
        <authorList>
            <person name="Bruna T."/>
            <person name="Aryal R."/>
            <person name="Dudchenko O."/>
            <person name="Sargent D.J."/>
            <person name="Mead D."/>
            <person name="Buti M."/>
            <person name="Cavallini A."/>
            <person name="Hytonen T."/>
            <person name="Andres J."/>
            <person name="Pham M."/>
            <person name="Weisz D."/>
            <person name="Mascagni F."/>
            <person name="Usai G."/>
            <person name="Natali L."/>
            <person name="Bassil N."/>
            <person name="Fernandez G.E."/>
            <person name="Lomsadze A."/>
            <person name="Armour M."/>
            <person name="Olukolu B."/>
            <person name="Poorten T."/>
            <person name="Britton C."/>
            <person name="Davik J."/>
            <person name="Ashrafi H."/>
            <person name="Aiden E.L."/>
            <person name="Borodovsky M."/>
            <person name="Worthington M."/>
        </authorList>
    </citation>
    <scope>NUCLEOTIDE SEQUENCE [LARGE SCALE GENOMIC DNA]</scope>
    <source>
        <strain evidence="1">PI 553951</strain>
    </source>
</reference>
<evidence type="ECO:0000313" key="2">
    <source>
        <dbReference type="Proteomes" id="UP001457282"/>
    </source>
</evidence>
<keyword evidence="2" id="KW-1185">Reference proteome</keyword>
<name>A0AAW1WYY5_RUBAR</name>
<protein>
    <submittedName>
        <fullName evidence="1">Uncharacterized protein</fullName>
    </submittedName>
</protein>
<proteinExistence type="predicted"/>
<dbReference type="Proteomes" id="UP001457282">
    <property type="component" value="Unassembled WGS sequence"/>
</dbReference>
<evidence type="ECO:0000313" key="1">
    <source>
        <dbReference type="EMBL" id="KAK9929245.1"/>
    </source>
</evidence>
<gene>
    <name evidence="1" type="ORF">M0R45_026351</name>
</gene>
<accession>A0AAW1WYY5</accession>
<sequence length="125" mass="13231">MQRWQDGLGSVAAKTATETPANLVSTAATGWGAEFGAERAGQLGFHLGENRSTGGAAGQVAGVEEKRPSARWGHGHKGRRVQAGLDRLQLWRWRRNGQWANRARGSFVMGGAVVMVAHGIPAAGM</sequence>
<dbReference type="EMBL" id="JBEDUW010000005">
    <property type="protein sequence ID" value="KAK9929245.1"/>
    <property type="molecule type" value="Genomic_DNA"/>
</dbReference>
<comment type="caution">
    <text evidence="1">The sequence shown here is derived from an EMBL/GenBank/DDBJ whole genome shotgun (WGS) entry which is preliminary data.</text>
</comment>
<organism evidence="1 2">
    <name type="scientific">Rubus argutus</name>
    <name type="common">Southern blackberry</name>
    <dbReference type="NCBI Taxonomy" id="59490"/>
    <lineage>
        <taxon>Eukaryota</taxon>
        <taxon>Viridiplantae</taxon>
        <taxon>Streptophyta</taxon>
        <taxon>Embryophyta</taxon>
        <taxon>Tracheophyta</taxon>
        <taxon>Spermatophyta</taxon>
        <taxon>Magnoliopsida</taxon>
        <taxon>eudicotyledons</taxon>
        <taxon>Gunneridae</taxon>
        <taxon>Pentapetalae</taxon>
        <taxon>rosids</taxon>
        <taxon>fabids</taxon>
        <taxon>Rosales</taxon>
        <taxon>Rosaceae</taxon>
        <taxon>Rosoideae</taxon>
        <taxon>Rosoideae incertae sedis</taxon>
        <taxon>Rubus</taxon>
    </lineage>
</organism>
<dbReference type="AlphaFoldDB" id="A0AAW1WYY5"/>